<evidence type="ECO:0000313" key="2">
    <source>
        <dbReference type="Proteomes" id="UP000027265"/>
    </source>
</evidence>
<organism evidence="1 2">
    <name type="scientific">Jaapia argillacea MUCL 33604</name>
    <dbReference type="NCBI Taxonomy" id="933084"/>
    <lineage>
        <taxon>Eukaryota</taxon>
        <taxon>Fungi</taxon>
        <taxon>Dikarya</taxon>
        <taxon>Basidiomycota</taxon>
        <taxon>Agaricomycotina</taxon>
        <taxon>Agaricomycetes</taxon>
        <taxon>Agaricomycetidae</taxon>
        <taxon>Jaapiales</taxon>
        <taxon>Jaapiaceae</taxon>
        <taxon>Jaapia</taxon>
    </lineage>
</organism>
<dbReference type="Proteomes" id="UP000027265">
    <property type="component" value="Unassembled WGS sequence"/>
</dbReference>
<gene>
    <name evidence="1" type="ORF">JAAARDRAFT_51175</name>
</gene>
<dbReference type="EMBL" id="KL197757">
    <property type="protein sequence ID" value="KDQ50665.1"/>
    <property type="molecule type" value="Genomic_DNA"/>
</dbReference>
<dbReference type="InParanoid" id="A0A067PA12"/>
<proteinExistence type="predicted"/>
<evidence type="ECO:0000313" key="1">
    <source>
        <dbReference type="EMBL" id="KDQ50665.1"/>
    </source>
</evidence>
<protein>
    <submittedName>
        <fullName evidence="1">Uncharacterized protein</fullName>
    </submittedName>
</protein>
<dbReference type="HOGENOM" id="CLU_1396522_0_0_1"/>
<dbReference type="AlphaFoldDB" id="A0A067PA12"/>
<keyword evidence="2" id="KW-1185">Reference proteome</keyword>
<sequence length="195" mass="21983">MEAKRGACISEHLDASQAGRFAMAWVLTKGGSTCKSAALLRIRSMKKEKVLQRIGLVPDNLTGLGDIVKIPQLYICSTFRTELKGLYSGFHLEDCVQCRNMKALGRTSCRFKEFRMVLVRDGKPFGIQFKEPSKTPAAPAYPSVFNYKHKQEDLVRKQREKEQRSVGCIIKRNWIVTLREYCVLGCVSTVESTSA</sequence>
<reference evidence="2" key="1">
    <citation type="journal article" date="2014" name="Proc. Natl. Acad. Sci. U.S.A.">
        <title>Extensive sampling of basidiomycete genomes demonstrates inadequacy of the white-rot/brown-rot paradigm for wood decay fungi.</title>
        <authorList>
            <person name="Riley R."/>
            <person name="Salamov A.A."/>
            <person name="Brown D.W."/>
            <person name="Nagy L.G."/>
            <person name="Floudas D."/>
            <person name="Held B.W."/>
            <person name="Levasseur A."/>
            <person name="Lombard V."/>
            <person name="Morin E."/>
            <person name="Otillar R."/>
            <person name="Lindquist E.A."/>
            <person name="Sun H."/>
            <person name="LaButti K.M."/>
            <person name="Schmutz J."/>
            <person name="Jabbour D."/>
            <person name="Luo H."/>
            <person name="Baker S.E."/>
            <person name="Pisabarro A.G."/>
            <person name="Walton J.D."/>
            <person name="Blanchette R.A."/>
            <person name="Henrissat B."/>
            <person name="Martin F."/>
            <person name="Cullen D."/>
            <person name="Hibbett D.S."/>
            <person name="Grigoriev I.V."/>
        </authorList>
    </citation>
    <scope>NUCLEOTIDE SEQUENCE [LARGE SCALE GENOMIC DNA]</scope>
    <source>
        <strain evidence="2">MUCL 33604</strain>
    </source>
</reference>
<accession>A0A067PA12</accession>
<name>A0A067PA12_9AGAM</name>